<accession>A0A5C7H393</accession>
<evidence type="ECO:0000256" key="1">
    <source>
        <dbReference type="ARBA" id="ARBA00000971"/>
    </source>
</evidence>
<name>A0A5C7H393_9ROSI</name>
<dbReference type="PROSITE" id="PS50072">
    <property type="entry name" value="CSA_PPIASE_2"/>
    <property type="match status" value="1"/>
</dbReference>
<dbReference type="Gene3D" id="2.40.100.10">
    <property type="entry name" value="Cyclophilin-like"/>
    <property type="match status" value="1"/>
</dbReference>
<dbReference type="PANTHER" id="PTHR11071:SF561">
    <property type="entry name" value="PEPTIDYL-PROLYL CIS-TRANS ISOMERASE D-RELATED"/>
    <property type="match status" value="1"/>
</dbReference>
<evidence type="ECO:0000313" key="8">
    <source>
        <dbReference type="EMBL" id="TXG51464.1"/>
    </source>
</evidence>
<sequence length="495" mass="55373">MSALMSSNRDPIHFIDNKYKKESFLEAYTLVIYGINGPSMWPKTNTKLSNVQSSKNKGVGQRKQDIYSLMRLHFLIMNGCLNIIVSIVDSPSGWFFRMKMSLFPWKVFDHEKSSAYYKSLMLEDVVREDHDHDHAEDCEDAMEEGVASIHQRKTRTRFIGSRNSDEPASKKQLFHGGDVETPKSKFKTLVPYTIPELYTSIAQLIKESEERMKSWITKEIGKIAPERKEKDLDEGRASSHKAVDDMVEDIISPLHNFADGEKVEKDLNKEVVEEVDNVIEKAEIEKVDDKEETENVVGEKVGLDNVVDEACGPAKQTINLDDFPSPCVNVLIPSASPPIEPMSLRDQFDLQCPITAENFRALCTREKGIGTVGKPLHYMGSTFHRVIPGYMVHGGDITQGNGTGGESIYGPSFTDENFVKKHIGPGILSMAKTSTLGNGSQFYICTTKTEWLDCKQVIFDEMVEGFDVLKAVDQIGSSSGLTSKTVMVIDCGQLC</sequence>
<dbReference type="GO" id="GO:0016018">
    <property type="term" value="F:cyclosporin A binding"/>
    <property type="evidence" value="ECO:0007669"/>
    <property type="project" value="TreeGrafter"/>
</dbReference>
<dbReference type="GO" id="GO:0006457">
    <property type="term" value="P:protein folding"/>
    <property type="evidence" value="ECO:0007669"/>
    <property type="project" value="TreeGrafter"/>
</dbReference>
<dbReference type="SUPFAM" id="SSF50891">
    <property type="entry name" value="Cyclophilin-like"/>
    <property type="match status" value="1"/>
</dbReference>
<dbReference type="OrthoDB" id="193499at2759"/>
<keyword evidence="5" id="KW-0413">Isomerase</keyword>
<comment type="similarity">
    <text evidence="2">Belongs to the cyclophilin-type PPIase family.</text>
</comment>
<dbReference type="EMBL" id="VAHF01000011">
    <property type="protein sequence ID" value="TXG51464.1"/>
    <property type="molecule type" value="Genomic_DNA"/>
</dbReference>
<dbReference type="GO" id="GO:0003755">
    <property type="term" value="F:peptidyl-prolyl cis-trans isomerase activity"/>
    <property type="evidence" value="ECO:0007669"/>
    <property type="project" value="UniProtKB-KW"/>
</dbReference>
<gene>
    <name evidence="8" type="ORF">EZV62_023988</name>
</gene>
<evidence type="ECO:0000313" key="9">
    <source>
        <dbReference type="Proteomes" id="UP000323000"/>
    </source>
</evidence>
<dbReference type="FunFam" id="2.40.100.10:FF:000025">
    <property type="entry name" value="Peptidyl-prolyl cis-trans isomerase CYP19-2"/>
    <property type="match status" value="1"/>
</dbReference>
<evidence type="ECO:0000256" key="3">
    <source>
        <dbReference type="ARBA" id="ARBA00013194"/>
    </source>
</evidence>
<evidence type="ECO:0000256" key="5">
    <source>
        <dbReference type="ARBA" id="ARBA00023235"/>
    </source>
</evidence>
<keyword evidence="6" id="KW-0472">Membrane</keyword>
<dbReference type="GO" id="GO:0005737">
    <property type="term" value="C:cytoplasm"/>
    <property type="evidence" value="ECO:0007669"/>
    <property type="project" value="TreeGrafter"/>
</dbReference>
<dbReference type="PRINTS" id="PR00153">
    <property type="entry name" value="CSAPPISMRASE"/>
</dbReference>
<proteinExistence type="inferred from homology"/>
<dbReference type="InterPro" id="IPR002130">
    <property type="entry name" value="Cyclophilin-type_PPIase_dom"/>
</dbReference>
<reference evidence="9" key="1">
    <citation type="journal article" date="2019" name="Gigascience">
        <title>De novo genome assembly of the endangered Acer yangbiense, a plant species with extremely small populations endemic to Yunnan Province, China.</title>
        <authorList>
            <person name="Yang J."/>
            <person name="Wariss H.M."/>
            <person name="Tao L."/>
            <person name="Zhang R."/>
            <person name="Yun Q."/>
            <person name="Hollingsworth P."/>
            <person name="Dao Z."/>
            <person name="Luo G."/>
            <person name="Guo H."/>
            <person name="Ma Y."/>
            <person name="Sun W."/>
        </authorList>
    </citation>
    <scope>NUCLEOTIDE SEQUENCE [LARGE SCALE GENOMIC DNA]</scope>
    <source>
        <strain evidence="9">cv. Malutang</strain>
    </source>
</reference>
<organism evidence="8 9">
    <name type="scientific">Acer yangbiense</name>
    <dbReference type="NCBI Taxonomy" id="1000413"/>
    <lineage>
        <taxon>Eukaryota</taxon>
        <taxon>Viridiplantae</taxon>
        <taxon>Streptophyta</taxon>
        <taxon>Embryophyta</taxon>
        <taxon>Tracheophyta</taxon>
        <taxon>Spermatophyta</taxon>
        <taxon>Magnoliopsida</taxon>
        <taxon>eudicotyledons</taxon>
        <taxon>Gunneridae</taxon>
        <taxon>Pentapetalae</taxon>
        <taxon>rosids</taxon>
        <taxon>malvids</taxon>
        <taxon>Sapindales</taxon>
        <taxon>Sapindaceae</taxon>
        <taxon>Hippocastanoideae</taxon>
        <taxon>Acereae</taxon>
        <taxon>Acer</taxon>
    </lineage>
</organism>
<feature type="transmembrane region" description="Helical" evidence="6">
    <location>
        <begin position="72"/>
        <end position="96"/>
    </location>
</feature>
<dbReference type="PANTHER" id="PTHR11071">
    <property type="entry name" value="PEPTIDYL-PROLYL CIS-TRANS ISOMERASE"/>
    <property type="match status" value="1"/>
</dbReference>
<evidence type="ECO:0000256" key="6">
    <source>
        <dbReference type="SAM" id="Phobius"/>
    </source>
</evidence>
<comment type="catalytic activity">
    <reaction evidence="1">
        <text>[protein]-peptidylproline (omega=180) = [protein]-peptidylproline (omega=0)</text>
        <dbReference type="Rhea" id="RHEA:16237"/>
        <dbReference type="Rhea" id="RHEA-COMP:10747"/>
        <dbReference type="Rhea" id="RHEA-COMP:10748"/>
        <dbReference type="ChEBI" id="CHEBI:83833"/>
        <dbReference type="ChEBI" id="CHEBI:83834"/>
        <dbReference type="EC" id="5.2.1.8"/>
    </reaction>
</comment>
<keyword evidence="6" id="KW-0812">Transmembrane</keyword>
<evidence type="ECO:0000256" key="4">
    <source>
        <dbReference type="ARBA" id="ARBA00023110"/>
    </source>
</evidence>
<dbReference type="Pfam" id="PF00160">
    <property type="entry name" value="Pro_isomerase"/>
    <property type="match status" value="1"/>
</dbReference>
<evidence type="ECO:0000259" key="7">
    <source>
        <dbReference type="PROSITE" id="PS50072"/>
    </source>
</evidence>
<feature type="domain" description="PPIase cyclophilin-type" evidence="7">
    <location>
        <begin position="348"/>
        <end position="493"/>
    </location>
</feature>
<keyword evidence="4" id="KW-0697">Rotamase</keyword>
<dbReference type="InterPro" id="IPR029000">
    <property type="entry name" value="Cyclophilin-like_dom_sf"/>
</dbReference>
<evidence type="ECO:0000256" key="2">
    <source>
        <dbReference type="ARBA" id="ARBA00007365"/>
    </source>
</evidence>
<dbReference type="Proteomes" id="UP000323000">
    <property type="component" value="Chromosome 11"/>
</dbReference>
<dbReference type="EC" id="5.2.1.8" evidence="3"/>
<protein>
    <recommendedName>
        <fullName evidence="3">peptidylprolyl isomerase</fullName>
        <ecNumber evidence="3">5.2.1.8</ecNumber>
    </recommendedName>
</protein>
<dbReference type="AlphaFoldDB" id="A0A5C7H393"/>
<keyword evidence="9" id="KW-1185">Reference proteome</keyword>
<keyword evidence="6" id="KW-1133">Transmembrane helix</keyword>
<comment type="caution">
    <text evidence="8">The sequence shown here is derived from an EMBL/GenBank/DDBJ whole genome shotgun (WGS) entry which is preliminary data.</text>
</comment>